<dbReference type="SUPFAM" id="SSF57863">
    <property type="entry name" value="ArfGap/RecO-like zinc finger"/>
    <property type="match status" value="1"/>
</dbReference>
<dbReference type="Proteomes" id="UP000315496">
    <property type="component" value="Chromosome 3"/>
</dbReference>
<evidence type="ECO:0000259" key="2">
    <source>
        <dbReference type="PROSITE" id="PS50115"/>
    </source>
</evidence>
<name>A0A4Z1SQ43_GIAMU</name>
<gene>
    <name evidence="3" type="ORF">GMRT_16084</name>
</gene>
<dbReference type="Gene3D" id="1.10.220.150">
    <property type="entry name" value="Arf GTPase activating protein"/>
    <property type="match status" value="1"/>
</dbReference>
<dbReference type="OrthoDB" id="6036at2759"/>
<keyword evidence="4" id="KW-1185">Reference proteome</keyword>
<dbReference type="VEuPathDB" id="GiardiaDB:GMRT_16084"/>
<keyword evidence="1" id="KW-0479">Metal-binding</keyword>
<keyword evidence="1" id="KW-0863">Zinc-finger</keyword>
<protein>
    <submittedName>
        <fullName evidence="3">Putative GTPase activating protein for ARF</fullName>
    </submittedName>
</protein>
<dbReference type="InterPro" id="IPR037278">
    <property type="entry name" value="ARFGAP/RecO"/>
</dbReference>
<evidence type="ECO:0000313" key="3">
    <source>
        <dbReference type="EMBL" id="TNJ27926.1"/>
    </source>
</evidence>
<dbReference type="AlphaFoldDB" id="A0A4Z1SQ43"/>
<dbReference type="EMBL" id="VDLU01000003">
    <property type="protein sequence ID" value="TNJ27926.1"/>
    <property type="molecule type" value="Genomic_DNA"/>
</dbReference>
<dbReference type="GO" id="GO:0008270">
    <property type="term" value="F:zinc ion binding"/>
    <property type="evidence" value="ECO:0007669"/>
    <property type="project" value="UniProtKB-KW"/>
</dbReference>
<comment type="caution">
    <text evidence="3">The sequence shown here is derived from an EMBL/GenBank/DDBJ whole genome shotgun (WGS) entry which is preliminary data.</text>
</comment>
<dbReference type="PROSITE" id="PS50115">
    <property type="entry name" value="ARFGAP"/>
    <property type="match status" value="1"/>
</dbReference>
<dbReference type="GO" id="GO:0005096">
    <property type="term" value="F:GTPase activator activity"/>
    <property type="evidence" value="ECO:0007669"/>
    <property type="project" value="InterPro"/>
</dbReference>
<sequence>MTERELQRIKNALDALRRQPCNKQCADCRSLSTPYVNLSFGTFVCARCAGVHREFGHKVKSISNSVFKMEEVQAIGGNEVDKQTYLPYWSEQIFRLPEAGNEDTPRVREFIRSKYVEKRFCAEQPAVGIPGGSAPAEVPSFACAPGISNTYVPSHAAAPVSTGAPPHFGMGLPQPAHGLGFPNSQPPFGATSTAPAFLHAPPQSATIVPGFAPMQMPAPTATQPMPGMRPMVPAPAPQPVQPAFQTMAPMQQGIMQPSLPVSNAAQPMGLNAIPQPVPQVQPAVPIAAPPQPPPVAPVAPVVPVAPMAPVAQPPLMQQFFQQAVPVQPVPTASTVPAAPAVPQVQVAAPPMPMVPPAQTMPPPTTMAPSTLMPPSIPQAQTLGPPTNNFNALLDF</sequence>
<reference evidence="3 4" key="1">
    <citation type="submission" date="2019-05" db="EMBL/GenBank/DDBJ databases">
        <title>The compact genome of Giardia muris reveals important steps in the evolution of intestinal protozoan parasites.</title>
        <authorList>
            <person name="Xu F."/>
            <person name="Jimenez-Gonzalez A."/>
            <person name="Einarsson E."/>
            <person name="Astvaldsson A."/>
            <person name="Peirasmaki D."/>
            <person name="Eckmann L."/>
            <person name="Andersson J.O."/>
            <person name="Svard S.G."/>
            <person name="Jerlstrom-Hultqvist J."/>
        </authorList>
    </citation>
    <scope>NUCLEOTIDE SEQUENCE [LARGE SCALE GENOMIC DNA]</scope>
    <source>
        <strain evidence="3 4">Roberts-Thomson</strain>
    </source>
</reference>
<dbReference type="SMART" id="SM00105">
    <property type="entry name" value="ArfGap"/>
    <property type="match status" value="1"/>
</dbReference>
<dbReference type="CDD" id="cd08838">
    <property type="entry name" value="ArfGap_AGFG"/>
    <property type="match status" value="1"/>
</dbReference>
<feature type="domain" description="Arf-GAP" evidence="2">
    <location>
        <begin position="10"/>
        <end position="109"/>
    </location>
</feature>
<proteinExistence type="predicted"/>
<dbReference type="InterPro" id="IPR001164">
    <property type="entry name" value="ArfGAP_dom"/>
</dbReference>
<evidence type="ECO:0000313" key="4">
    <source>
        <dbReference type="Proteomes" id="UP000315496"/>
    </source>
</evidence>
<dbReference type="PANTHER" id="PTHR46085">
    <property type="entry name" value="ARFGAP/RECO-RELATED"/>
    <property type="match status" value="1"/>
</dbReference>
<dbReference type="InterPro" id="IPR038508">
    <property type="entry name" value="ArfGAP_dom_sf"/>
</dbReference>
<organism evidence="3 4">
    <name type="scientific">Giardia muris</name>
    <dbReference type="NCBI Taxonomy" id="5742"/>
    <lineage>
        <taxon>Eukaryota</taxon>
        <taxon>Metamonada</taxon>
        <taxon>Diplomonadida</taxon>
        <taxon>Hexamitidae</taxon>
        <taxon>Giardiinae</taxon>
        <taxon>Giardia</taxon>
    </lineage>
</organism>
<dbReference type="InterPro" id="IPR044820">
    <property type="entry name" value="AGD14-like"/>
</dbReference>
<accession>A0A4Z1SQ43</accession>
<evidence type="ECO:0000256" key="1">
    <source>
        <dbReference type="PROSITE-ProRule" id="PRU00288"/>
    </source>
</evidence>
<dbReference type="Pfam" id="PF01412">
    <property type="entry name" value="ArfGap"/>
    <property type="match status" value="1"/>
</dbReference>
<keyword evidence="1" id="KW-0862">Zinc</keyword>
<dbReference type="PRINTS" id="PR00405">
    <property type="entry name" value="REVINTRACTNG"/>
</dbReference>